<dbReference type="CDD" id="cd00093">
    <property type="entry name" value="HTH_XRE"/>
    <property type="match status" value="1"/>
</dbReference>
<reference evidence="3" key="2">
    <citation type="journal article" date="2021" name="PeerJ">
        <title>Extensive microbial diversity within the chicken gut microbiome revealed by metagenomics and culture.</title>
        <authorList>
            <person name="Gilroy R."/>
            <person name="Ravi A."/>
            <person name="Getino M."/>
            <person name="Pursley I."/>
            <person name="Horton D.L."/>
            <person name="Alikhan N.F."/>
            <person name="Baker D."/>
            <person name="Gharbi K."/>
            <person name="Hall N."/>
            <person name="Watson M."/>
            <person name="Adriaenssens E.M."/>
            <person name="Foster-Nyarko E."/>
            <person name="Jarju S."/>
            <person name="Secka A."/>
            <person name="Antonio M."/>
            <person name="Oren A."/>
            <person name="Chaudhuri R.R."/>
            <person name="La Ragione R."/>
            <person name="Hildebrand F."/>
            <person name="Pallen M.J."/>
        </authorList>
    </citation>
    <scope>NUCLEOTIDE SEQUENCE</scope>
    <source>
        <strain evidence="3">ChiGjej1B1-1684</strain>
    </source>
</reference>
<dbReference type="EMBL" id="DVNG01000081">
    <property type="protein sequence ID" value="HIU50439.1"/>
    <property type="molecule type" value="Genomic_DNA"/>
</dbReference>
<feature type="domain" description="HTH cro/C1-type" evidence="2">
    <location>
        <begin position="7"/>
        <end position="61"/>
    </location>
</feature>
<evidence type="ECO:0000313" key="3">
    <source>
        <dbReference type="EMBL" id="HIU50439.1"/>
    </source>
</evidence>
<dbReference type="PANTHER" id="PTHR46558:SF11">
    <property type="entry name" value="HTH-TYPE TRANSCRIPTIONAL REGULATOR XRE"/>
    <property type="match status" value="1"/>
</dbReference>
<evidence type="ECO:0000256" key="1">
    <source>
        <dbReference type="ARBA" id="ARBA00023125"/>
    </source>
</evidence>
<dbReference type="Proteomes" id="UP000824118">
    <property type="component" value="Unassembled WGS sequence"/>
</dbReference>
<dbReference type="PANTHER" id="PTHR46558">
    <property type="entry name" value="TRACRIPTIONAL REGULATORY PROTEIN-RELATED-RELATED"/>
    <property type="match status" value="1"/>
</dbReference>
<sequence>MVFGDILRNLIEEKCITQKELGNQLNIAPSTIGNYVRNLREPDYQTLKQIASYFNVSTDYLLDYHCDEVISENHKEDELLRIFRALSDQQKDLYLAQGKLFLSQSFGEHKSNSKE</sequence>
<dbReference type="PROSITE" id="PS50943">
    <property type="entry name" value="HTH_CROC1"/>
    <property type="match status" value="1"/>
</dbReference>
<evidence type="ECO:0000259" key="2">
    <source>
        <dbReference type="PROSITE" id="PS50943"/>
    </source>
</evidence>
<dbReference type="InterPro" id="IPR001387">
    <property type="entry name" value="Cro/C1-type_HTH"/>
</dbReference>
<name>A0A9D1LYP9_9FIRM</name>
<accession>A0A9D1LYP9</accession>
<dbReference type="SUPFAM" id="SSF47413">
    <property type="entry name" value="lambda repressor-like DNA-binding domains"/>
    <property type="match status" value="1"/>
</dbReference>
<organism evidence="3 4">
    <name type="scientific">Candidatus Limousia pullorum</name>
    <dbReference type="NCBI Taxonomy" id="2840860"/>
    <lineage>
        <taxon>Bacteria</taxon>
        <taxon>Bacillati</taxon>
        <taxon>Bacillota</taxon>
        <taxon>Clostridia</taxon>
        <taxon>Eubacteriales</taxon>
        <taxon>Oscillospiraceae</taxon>
        <taxon>Oscillospiraceae incertae sedis</taxon>
        <taxon>Candidatus Limousia</taxon>
    </lineage>
</organism>
<gene>
    <name evidence="3" type="ORF">IAD22_05450</name>
</gene>
<reference evidence="3" key="1">
    <citation type="submission" date="2020-10" db="EMBL/GenBank/DDBJ databases">
        <authorList>
            <person name="Gilroy R."/>
        </authorList>
    </citation>
    <scope>NUCLEOTIDE SEQUENCE</scope>
    <source>
        <strain evidence="3">ChiGjej1B1-1684</strain>
    </source>
</reference>
<dbReference type="SMART" id="SM00530">
    <property type="entry name" value="HTH_XRE"/>
    <property type="match status" value="1"/>
</dbReference>
<keyword evidence="1" id="KW-0238">DNA-binding</keyword>
<dbReference type="AlphaFoldDB" id="A0A9D1LYP9"/>
<dbReference type="Gene3D" id="1.10.260.40">
    <property type="entry name" value="lambda repressor-like DNA-binding domains"/>
    <property type="match status" value="1"/>
</dbReference>
<protein>
    <submittedName>
        <fullName evidence="3">Helix-turn-helix transcriptional regulator</fullName>
    </submittedName>
</protein>
<comment type="caution">
    <text evidence="3">The sequence shown here is derived from an EMBL/GenBank/DDBJ whole genome shotgun (WGS) entry which is preliminary data.</text>
</comment>
<proteinExistence type="predicted"/>
<evidence type="ECO:0000313" key="4">
    <source>
        <dbReference type="Proteomes" id="UP000824118"/>
    </source>
</evidence>
<dbReference type="InterPro" id="IPR010982">
    <property type="entry name" value="Lambda_DNA-bd_dom_sf"/>
</dbReference>
<dbReference type="GO" id="GO:0003677">
    <property type="term" value="F:DNA binding"/>
    <property type="evidence" value="ECO:0007669"/>
    <property type="project" value="UniProtKB-KW"/>
</dbReference>
<dbReference type="Pfam" id="PF01381">
    <property type="entry name" value="HTH_3"/>
    <property type="match status" value="1"/>
</dbReference>